<organism evidence="2 3">
    <name type="scientific">Colocasia esculenta</name>
    <name type="common">Wild taro</name>
    <name type="synonym">Arum esculentum</name>
    <dbReference type="NCBI Taxonomy" id="4460"/>
    <lineage>
        <taxon>Eukaryota</taxon>
        <taxon>Viridiplantae</taxon>
        <taxon>Streptophyta</taxon>
        <taxon>Embryophyta</taxon>
        <taxon>Tracheophyta</taxon>
        <taxon>Spermatophyta</taxon>
        <taxon>Magnoliopsida</taxon>
        <taxon>Liliopsida</taxon>
        <taxon>Araceae</taxon>
        <taxon>Aroideae</taxon>
        <taxon>Colocasieae</taxon>
        <taxon>Colocasia</taxon>
    </lineage>
</organism>
<sequence>MLSLGRTPRVSCIGDLARPPERSDSSLTMIRPSSVDIFVTASEQSTIEATDALRSGVLTSSRQQRLKILPYLLCFLGVLYDARHCPGRLLLLTSSALVGHLLFGRVILGLRLHLGRLALLLPLRLGERSRLCDHRLLGCLFHGTSSYHANRDRFGVVRHLLSAPTSSYLFGIWKKQKKSQNPCMWENETSSRRLTPGAAKLILHKLVFGQVPFSMVDPDRVQRLGGSSCPLDQEGGHVCLLRWLHRPNGEVPLWDVRPLSPPHEEKTSSPPLVVGQAGQKIDPHPVCMVLHVHDAHPRLRRTSQTEMASEDLRSRFNAPLLAYNAEDEDGPPGVRRQLNRRHLLAPEKLLRDLRHRQPETSFQQVQRKNEAPRPRGQVRLIFTHQDNIVLFANPESFSKTFETL</sequence>
<evidence type="ECO:0000256" key="1">
    <source>
        <dbReference type="SAM" id="MobiDB-lite"/>
    </source>
</evidence>
<reference evidence="2" key="1">
    <citation type="submission" date="2017-07" db="EMBL/GenBank/DDBJ databases">
        <title>Taro Niue Genome Assembly and Annotation.</title>
        <authorList>
            <person name="Atibalentja N."/>
            <person name="Keating K."/>
            <person name="Fields C.J."/>
        </authorList>
    </citation>
    <scope>NUCLEOTIDE SEQUENCE</scope>
    <source>
        <strain evidence="2">Niue_2</strain>
        <tissue evidence="2">Leaf</tissue>
    </source>
</reference>
<accession>A0A843U817</accession>
<dbReference type="EMBL" id="NMUH01000373">
    <property type="protein sequence ID" value="MQL77934.1"/>
    <property type="molecule type" value="Genomic_DNA"/>
</dbReference>
<proteinExistence type="predicted"/>
<protein>
    <submittedName>
        <fullName evidence="2">Uncharacterized protein</fullName>
    </submittedName>
</protein>
<comment type="caution">
    <text evidence="2">The sequence shown here is derived from an EMBL/GenBank/DDBJ whole genome shotgun (WGS) entry which is preliminary data.</text>
</comment>
<evidence type="ECO:0000313" key="2">
    <source>
        <dbReference type="EMBL" id="MQL77934.1"/>
    </source>
</evidence>
<evidence type="ECO:0000313" key="3">
    <source>
        <dbReference type="Proteomes" id="UP000652761"/>
    </source>
</evidence>
<dbReference type="AlphaFoldDB" id="A0A843U817"/>
<dbReference type="Proteomes" id="UP000652761">
    <property type="component" value="Unassembled WGS sequence"/>
</dbReference>
<feature type="region of interest" description="Disordered" evidence="1">
    <location>
        <begin position="354"/>
        <end position="373"/>
    </location>
</feature>
<gene>
    <name evidence="2" type="ORF">Taro_010354</name>
</gene>
<keyword evidence="3" id="KW-1185">Reference proteome</keyword>
<name>A0A843U817_COLES</name>